<name>A0A1B2EIE3_9HYPH</name>
<dbReference type="KEGG" id="moc:BB934_17310"/>
<protein>
    <submittedName>
        <fullName evidence="1">NADH oxidase</fullName>
    </submittedName>
</protein>
<dbReference type="EMBL" id="CP016616">
    <property type="protein sequence ID" value="ANY79763.1"/>
    <property type="molecule type" value="Genomic_DNA"/>
</dbReference>
<sequence length="88" mass="9526">MNFDIKNYAEPVVDVTELASLGLGEMAYVKPMEADEVARLFPQAPKLQPGMQLFALVSASGEPILLTDNRDAAVANAWAHDLTTVSLH</sequence>
<dbReference type="AlphaFoldDB" id="A0A1B2EIE3"/>
<reference evidence="1" key="1">
    <citation type="submission" date="2016-07" db="EMBL/GenBank/DDBJ databases">
        <title>Microvirga ossetica sp. nov. a new species of rhizobia isolated from root nodules of the legume species Vicia alpestris Steven originated from North Ossetia region in the Caucasus.</title>
        <authorList>
            <person name="Safronova V.I."/>
            <person name="Kuznetsova I.G."/>
            <person name="Sazanova A.L."/>
            <person name="Belimov A."/>
            <person name="Andronov E."/>
            <person name="Osledkin Y.S."/>
            <person name="Onishchuk O.P."/>
            <person name="Kurchak O.N."/>
            <person name="Shaposhnikov A.I."/>
            <person name="Willems A."/>
            <person name="Tikhonovich I.A."/>
        </authorList>
    </citation>
    <scope>NUCLEOTIDE SEQUENCE [LARGE SCALE GENOMIC DNA]</scope>
    <source>
        <strain evidence="1">V5/3M</strain>
    </source>
</reference>
<proteinExistence type="predicted"/>
<dbReference type="InterPro" id="IPR009531">
    <property type="entry name" value="DUF1150"/>
</dbReference>
<accession>A0A1B2EIE3</accession>
<dbReference type="Pfam" id="PF06620">
    <property type="entry name" value="DUF1150"/>
    <property type="match status" value="1"/>
</dbReference>
<organism evidence="1">
    <name type="scientific">Microvirga ossetica</name>
    <dbReference type="NCBI Taxonomy" id="1882682"/>
    <lineage>
        <taxon>Bacteria</taxon>
        <taxon>Pseudomonadati</taxon>
        <taxon>Pseudomonadota</taxon>
        <taxon>Alphaproteobacteria</taxon>
        <taxon>Hyphomicrobiales</taxon>
        <taxon>Methylobacteriaceae</taxon>
        <taxon>Microvirga</taxon>
    </lineage>
</organism>
<dbReference type="RefSeq" id="WP_099510783.1">
    <property type="nucleotide sequence ID" value="NZ_CP016616.1"/>
</dbReference>
<gene>
    <name evidence="1" type="ORF">BB934_17310</name>
</gene>
<evidence type="ECO:0000313" key="1">
    <source>
        <dbReference type="EMBL" id="ANY79763.1"/>
    </source>
</evidence>
<dbReference type="OrthoDB" id="7865555at2"/>